<gene>
    <name evidence="1" type="ORF">TEA_000485</name>
</gene>
<protein>
    <submittedName>
        <fullName evidence="1">Uncharacterized protein</fullName>
    </submittedName>
</protein>
<accession>A0A4S4EYE4</accession>
<comment type="caution">
    <text evidence="1">The sequence shown here is derived from an EMBL/GenBank/DDBJ whole genome shotgun (WGS) entry which is preliminary data.</text>
</comment>
<dbReference type="AlphaFoldDB" id="A0A4S4EYE4"/>
<proteinExistence type="predicted"/>
<organism evidence="1 2">
    <name type="scientific">Camellia sinensis var. sinensis</name>
    <name type="common">China tea</name>
    <dbReference type="NCBI Taxonomy" id="542762"/>
    <lineage>
        <taxon>Eukaryota</taxon>
        <taxon>Viridiplantae</taxon>
        <taxon>Streptophyta</taxon>
        <taxon>Embryophyta</taxon>
        <taxon>Tracheophyta</taxon>
        <taxon>Spermatophyta</taxon>
        <taxon>Magnoliopsida</taxon>
        <taxon>eudicotyledons</taxon>
        <taxon>Gunneridae</taxon>
        <taxon>Pentapetalae</taxon>
        <taxon>asterids</taxon>
        <taxon>Ericales</taxon>
        <taxon>Theaceae</taxon>
        <taxon>Camellia</taxon>
    </lineage>
</organism>
<dbReference type="Proteomes" id="UP000306102">
    <property type="component" value="Unassembled WGS sequence"/>
</dbReference>
<sequence length="180" mass="19811">METPAMYIPRGTCVARWPTNDGIAVASQASSANIKKKTEKHVDDGGGDIVEAVPNLKLLQHHHWEVLVSMTIQLHWSRLRHTIALKFRSSHLMARFEYFPPLQDSGDVNDSADAAKLIENMGLSKEVNGSSEYGGMDSGCRWSLEGRRLKFCSGMGVLQHVAGAYWARRLLATTSVSAGD</sequence>
<reference evidence="1 2" key="1">
    <citation type="journal article" date="2018" name="Proc. Natl. Acad. Sci. U.S.A.">
        <title>Draft genome sequence of Camellia sinensis var. sinensis provides insights into the evolution of the tea genome and tea quality.</title>
        <authorList>
            <person name="Wei C."/>
            <person name="Yang H."/>
            <person name="Wang S."/>
            <person name="Zhao J."/>
            <person name="Liu C."/>
            <person name="Gao L."/>
            <person name="Xia E."/>
            <person name="Lu Y."/>
            <person name="Tai Y."/>
            <person name="She G."/>
            <person name="Sun J."/>
            <person name="Cao H."/>
            <person name="Tong W."/>
            <person name="Gao Q."/>
            <person name="Li Y."/>
            <person name="Deng W."/>
            <person name="Jiang X."/>
            <person name="Wang W."/>
            <person name="Chen Q."/>
            <person name="Zhang S."/>
            <person name="Li H."/>
            <person name="Wu J."/>
            <person name="Wang P."/>
            <person name="Li P."/>
            <person name="Shi C."/>
            <person name="Zheng F."/>
            <person name="Jian J."/>
            <person name="Huang B."/>
            <person name="Shan D."/>
            <person name="Shi M."/>
            <person name="Fang C."/>
            <person name="Yue Y."/>
            <person name="Li F."/>
            <person name="Li D."/>
            <person name="Wei S."/>
            <person name="Han B."/>
            <person name="Jiang C."/>
            <person name="Yin Y."/>
            <person name="Xia T."/>
            <person name="Zhang Z."/>
            <person name="Bennetzen J.L."/>
            <person name="Zhao S."/>
            <person name="Wan X."/>
        </authorList>
    </citation>
    <scope>NUCLEOTIDE SEQUENCE [LARGE SCALE GENOMIC DNA]</scope>
    <source>
        <strain evidence="2">cv. Shuchazao</strain>
        <tissue evidence="1">Leaf</tissue>
    </source>
</reference>
<evidence type="ECO:0000313" key="2">
    <source>
        <dbReference type="Proteomes" id="UP000306102"/>
    </source>
</evidence>
<keyword evidence="2" id="KW-1185">Reference proteome</keyword>
<name>A0A4S4EYE4_CAMSN</name>
<dbReference type="EMBL" id="SDRB02000966">
    <property type="protein sequence ID" value="THG22091.1"/>
    <property type="molecule type" value="Genomic_DNA"/>
</dbReference>
<evidence type="ECO:0000313" key="1">
    <source>
        <dbReference type="EMBL" id="THG22091.1"/>
    </source>
</evidence>